<organism evidence="1 2">
    <name type="scientific">Caldimonas aquatica</name>
    <dbReference type="NCBI Taxonomy" id="376175"/>
    <lineage>
        <taxon>Bacteria</taxon>
        <taxon>Pseudomonadati</taxon>
        <taxon>Pseudomonadota</taxon>
        <taxon>Betaproteobacteria</taxon>
        <taxon>Burkholderiales</taxon>
        <taxon>Sphaerotilaceae</taxon>
        <taxon>Caldimonas</taxon>
    </lineage>
</organism>
<dbReference type="InterPro" id="IPR011990">
    <property type="entry name" value="TPR-like_helical_dom_sf"/>
</dbReference>
<evidence type="ECO:0000313" key="1">
    <source>
        <dbReference type="EMBL" id="UZD55398.1"/>
    </source>
</evidence>
<sequence length="257" mass="28199">MQDWTLHADEYAAFVRDDGHLARHWEALHRGDGLPWPEERTVQRAWALFHAGRWGEALEAGHAAGPAGLAVACRAQALYATFIEPTERRKLELLLEVAQWARSRNGENAQDADAWYWQAHAMGRYAQAVQATAAVAQEMVVQIQTALERAVQLRPHHAEAHFGLGTLRAEVIDKLGTLIARSVGATSAAAIEMFERGLRLNPRAVFGRIEYAQGLLMLEGDDAVPRAEALYREAAGVAPLDAAERLGTEVAALALQD</sequence>
<accession>A0ABY6MTR7</accession>
<dbReference type="EMBL" id="CP110257">
    <property type="protein sequence ID" value="UZD55398.1"/>
    <property type="molecule type" value="Genomic_DNA"/>
</dbReference>
<dbReference type="Gene3D" id="1.25.40.10">
    <property type="entry name" value="Tetratricopeptide repeat domain"/>
    <property type="match status" value="1"/>
</dbReference>
<protein>
    <recommendedName>
        <fullName evidence="3">Tetratricopeptide repeat protein</fullName>
    </recommendedName>
</protein>
<dbReference type="RefSeq" id="WP_264893152.1">
    <property type="nucleotide sequence ID" value="NZ_CP110257.1"/>
</dbReference>
<proteinExistence type="predicted"/>
<dbReference type="Proteomes" id="UP001163266">
    <property type="component" value="Chromosome"/>
</dbReference>
<evidence type="ECO:0008006" key="3">
    <source>
        <dbReference type="Google" id="ProtNLM"/>
    </source>
</evidence>
<keyword evidence="2" id="KW-1185">Reference proteome</keyword>
<name>A0ABY6MTR7_9BURK</name>
<evidence type="ECO:0000313" key="2">
    <source>
        <dbReference type="Proteomes" id="UP001163266"/>
    </source>
</evidence>
<reference evidence="1" key="1">
    <citation type="submission" date="2022-10" db="EMBL/GenBank/DDBJ databases">
        <title>Complete genome sequence of Schlegelella aquatica LMG 23380.</title>
        <authorList>
            <person name="Musilova J."/>
            <person name="Kourilova X."/>
            <person name="Bezdicek M."/>
            <person name="Hermankova K."/>
            <person name="Obruca S."/>
            <person name="Sedlar K."/>
        </authorList>
    </citation>
    <scope>NUCLEOTIDE SEQUENCE</scope>
    <source>
        <strain evidence="1">LMG 23380</strain>
    </source>
</reference>
<dbReference type="SUPFAM" id="SSF48452">
    <property type="entry name" value="TPR-like"/>
    <property type="match status" value="1"/>
</dbReference>
<gene>
    <name evidence="1" type="ORF">OMP39_02060</name>
</gene>